<protein>
    <recommendedName>
        <fullName evidence="2">DUF6533 domain-containing protein</fullName>
    </recommendedName>
</protein>
<evidence type="ECO:0000259" key="2">
    <source>
        <dbReference type="Pfam" id="PF20151"/>
    </source>
</evidence>
<sequence length="381" mass="41295">MSTDSDNTVLSRAEYSIQAASVVLLYYDYVLTLPDEIQYIWANITTRKTTTFLYLCCRYALAANLIHLLGKTEGITMSCTTINRSAGILAIFGHIGVMSVWALRTCAICNGTRAVPIILGVLGASILGLRIGGEVVSHCPTTSSRSGQVGIAVAALMFVFEMSAFTLAAMRVWRSVRHEGGFGRNPRQSINYIILSQGFLYIAAVLGLTVISAILNLKTWGGISRPLNSLKLPLSALLTARFLLALRSWESKSRAHSTMTGSTGISFQNQAINRTGARTTRFDTTHTGEFSIGTLSTDEHRHRTTVNFADPPSQGRTTGFNRIPLVRQFYGDVGPVETRPRSTVISADVEVPDVDVGGVVLENMGIEMDNVPVVIKDSSGP</sequence>
<accession>A0A5C3KH64</accession>
<keyword evidence="1" id="KW-0812">Transmembrane</keyword>
<feature type="transmembrane region" description="Helical" evidence="1">
    <location>
        <begin position="114"/>
        <end position="131"/>
    </location>
</feature>
<evidence type="ECO:0000256" key="1">
    <source>
        <dbReference type="SAM" id="Phobius"/>
    </source>
</evidence>
<gene>
    <name evidence="3" type="ORF">FA15DRAFT_674387</name>
</gene>
<reference evidence="3 4" key="1">
    <citation type="journal article" date="2019" name="Nat. Ecol. Evol.">
        <title>Megaphylogeny resolves global patterns of mushroom evolution.</title>
        <authorList>
            <person name="Varga T."/>
            <person name="Krizsan K."/>
            <person name="Foldi C."/>
            <person name="Dima B."/>
            <person name="Sanchez-Garcia M."/>
            <person name="Sanchez-Ramirez S."/>
            <person name="Szollosi G.J."/>
            <person name="Szarkandi J.G."/>
            <person name="Papp V."/>
            <person name="Albert L."/>
            <person name="Andreopoulos W."/>
            <person name="Angelini C."/>
            <person name="Antonin V."/>
            <person name="Barry K.W."/>
            <person name="Bougher N.L."/>
            <person name="Buchanan P."/>
            <person name="Buyck B."/>
            <person name="Bense V."/>
            <person name="Catcheside P."/>
            <person name="Chovatia M."/>
            <person name="Cooper J."/>
            <person name="Damon W."/>
            <person name="Desjardin D."/>
            <person name="Finy P."/>
            <person name="Geml J."/>
            <person name="Haridas S."/>
            <person name="Hughes K."/>
            <person name="Justo A."/>
            <person name="Karasinski D."/>
            <person name="Kautmanova I."/>
            <person name="Kiss B."/>
            <person name="Kocsube S."/>
            <person name="Kotiranta H."/>
            <person name="LaButti K.M."/>
            <person name="Lechner B.E."/>
            <person name="Liimatainen K."/>
            <person name="Lipzen A."/>
            <person name="Lukacs Z."/>
            <person name="Mihaltcheva S."/>
            <person name="Morgado L.N."/>
            <person name="Niskanen T."/>
            <person name="Noordeloos M.E."/>
            <person name="Ohm R.A."/>
            <person name="Ortiz-Santana B."/>
            <person name="Ovrebo C."/>
            <person name="Racz N."/>
            <person name="Riley R."/>
            <person name="Savchenko A."/>
            <person name="Shiryaev A."/>
            <person name="Soop K."/>
            <person name="Spirin V."/>
            <person name="Szebenyi C."/>
            <person name="Tomsovsky M."/>
            <person name="Tulloss R.E."/>
            <person name="Uehling J."/>
            <person name="Grigoriev I.V."/>
            <person name="Vagvolgyi C."/>
            <person name="Papp T."/>
            <person name="Martin F.M."/>
            <person name="Miettinen O."/>
            <person name="Hibbett D.S."/>
            <person name="Nagy L.G."/>
        </authorList>
    </citation>
    <scope>NUCLEOTIDE SEQUENCE [LARGE SCALE GENOMIC DNA]</scope>
    <source>
        <strain evidence="3 4">CBS 121175</strain>
    </source>
</reference>
<dbReference type="Proteomes" id="UP000307440">
    <property type="component" value="Unassembled WGS sequence"/>
</dbReference>
<feature type="domain" description="DUF6533" evidence="2">
    <location>
        <begin position="17"/>
        <end position="60"/>
    </location>
</feature>
<keyword evidence="4" id="KW-1185">Reference proteome</keyword>
<evidence type="ECO:0000313" key="4">
    <source>
        <dbReference type="Proteomes" id="UP000307440"/>
    </source>
</evidence>
<dbReference type="Pfam" id="PF20151">
    <property type="entry name" value="DUF6533"/>
    <property type="match status" value="1"/>
</dbReference>
<keyword evidence="1" id="KW-0472">Membrane</keyword>
<feature type="transmembrane region" description="Helical" evidence="1">
    <location>
        <begin position="52"/>
        <end position="70"/>
    </location>
</feature>
<feature type="transmembrane region" description="Helical" evidence="1">
    <location>
        <begin position="82"/>
        <end position="102"/>
    </location>
</feature>
<feature type="non-terminal residue" evidence="3">
    <location>
        <position position="381"/>
    </location>
</feature>
<evidence type="ECO:0000313" key="3">
    <source>
        <dbReference type="EMBL" id="TFK19501.1"/>
    </source>
</evidence>
<dbReference type="OrthoDB" id="3267855at2759"/>
<dbReference type="InterPro" id="IPR045340">
    <property type="entry name" value="DUF6533"/>
</dbReference>
<dbReference type="EMBL" id="ML210338">
    <property type="protein sequence ID" value="TFK19501.1"/>
    <property type="molecule type" value="Genomic_DNA"/>
</dbReference>
<feature type="transmembrane region" description="Helical" evidence="1">
    <location>
        <begin position="151"/>
        <end position="170"/>
    </location>
</feature>
<proteinExistence type="predicted"/>
<keyword evidence="1" id="KW-1133">Transmembrane helix</keyword>
<organism evidence="3 4">
    <name type="scientific">Coprinopsis marcescibilis</name>
    <name type="common">Agaric fungus</name>
    <name type="synonym">Psathyrella marcescibilis</name>
    <dbReference type="NCBI Taxonomy" id="230819"/>
    <lineage>
        <taxon>Eukaryota</taxon>
        <taxon>Fungi</taxon>
        <taxon>Dikarya</taxon>
        <taxon>Basidiomycota</taxon>
        <taxon>Agaricomycotina</taxon>
        <taxon>Agaricomycetes</taxon>
        <taxon>Agaricomycetidae</taxon>
        <taxon>Agaricales</taxon>
        <taxon>Agaricineae</taxon>
        <taxon>Psathyrellaceae</taxon>
        <taxon>Coprinopsis</taxon>
    </lineage>
</organism>
<name>A0A5C3KH64_COPMA</name>
<feature type="transmembrane region" description="Helical" evidence="1">
    <location>
        <begin position="190"/>
        <end position="215"/>
    </location>
</feature>
<dbReference type="AlphaFoldDB" id="A0A5C3KH64"/>